<evidence type="ECO:0000256" key="1">
    <source>
        <dbReference type="ARBA" id="ARBA00004496"/>
    </source>
</evidence>
<feature type="compositionally biased region" description="Polar residues" evidence="4">
    <location>
        <begin position="30"/>
        <end position="46"/>
    </location>
</feature>
<dbReference type="GO" id="GO:0046628">
    <property type="term" value="P:positive regulation of insulin receptor signaling pathway"/>
    <property type="evidence" value="ECO:0007669"/>
    <property type="project" value="EnsemblMetazoa"/>
</dbReference>
<evidence type="ECO:0000313" key="6">
    <source>
        <dbReference type="EMBL" id="KRG06137.1"/>
    </source>
</evidence>
<dbReference type="EMBL" id="CH933809">
    <property type="protein sequence ID" value="KRG06137.1"/>
    <property type="molecule type" value="Genomic_DNA"/>
</dbReference>
<dbReference type="GO" id="GO:0005829">
    <property type="term" value="C:cytosol"/>
    <property type="evidence" value="ECO:0007669"/>
    <property type="project" value="EnsemblMetazoa"/>
</dbReference>
<dbReference type="InterPro" id="IPR012340">
    <property type="entry name" value="NA-bd_OB-fold"/>
</dbReference>
<keyword evidence="7" id="KW-1185">Reference proteome</keyword>
<evidence type="ECO:0000256" key="2">
    <source>
        <dbReference type="ARBA" id="ARBA00008840"/>
    </source>
</evidence>
<dbReference type="PANTHER" id="PTHR46109">
    <property type="entry name" value="PROTEIN LIN-28"/>
    <property type="match status" value="1"/>
</dbReference>
<dbReference type="SMART" id="SM00357">
    <property type="entry name" value="CSP"/>
    <property type="match status" value="1"/>
</dbReference>
<dbReference type="SUPFAM" id="SSF57756">
    <property type="entry name" value="Retrovirus zinc finger-like domains"/>
    <property type="match status" value="1"/>
</dbReference>
<dbReference type="CDD" id="cd04458">
    <property type="entry name" value="CSP_CDS"/>
    <property type="match status" value="1"/>
</dbReference>
<dbReference type="PRINTS" id="PR00050">
    <property type="entry name" value="COLDSHOCK"/>
</dbReference>
<dbReference type="InterPro" id="IPR002059">
    <property type="entry name" value="CSP_DNA-bd"/>
</dbReference>
<evidence type="ECO:0000259" key="5">
    <source>
        <dbReference type="PROSITE" id="PS51857"/>
    </source>
</evidence>
<sequence>SQGGVGPTPPKKKQNKNKNCKLKCNIKQQTTSRSARNSTSPGNTTAPGEECGCVRLGKCKWFNVAKGWGFLTPNDGGQEVFVHQSVIQMSGFRSLGEQEEVEFECQRTARGLEATRVSGRQGDDCHGSTYRPRINKKTRRMRCYNCGEFANHIASECAIGPQPKRCHRCRSEDHLHADCPQRNTTVTRTSRRSKSVANDQQPEAAVEPTP</sequence>
<feature type="domain" description="CSD" evidence="5">
    <location>
        <begin position="54"/>
        <end position="119"/>
    </location>
</feature>
<dbReference type="GO" id="GO:0005634">
    <property type="term" value="C:nucleus"/>
    <property type="evidence" value="ECO:0007669"/>
    <property type="project" value="TreeGrafter"/>
</dbReference>
<dbReference type="SUPFAM" id="SSF50249">
    <property type="entry name" value="Nucleic acid-binding proteins"/>
    <property type="match status" value="1"/>
</dbReference>
<dbReference type="SMR" id="A0A0Q9XEQ4"/>
<dbReference type="GO" id="GO:0060250">
    <property type="term" value="P:germ-line stem-cell niche homeostasis"/>
    <property type="evidence" value="ECO:0007669"/>
    <property type="project" value="EnsemblMetazoa"/>
</dbReference>
<dbReference type="GO" id="GO:0003730">
    <property type="term" value="F:mRNA 3'-UTR binding"/>
    <property type="evidence" value="ECO:0007669"/>
    <property type="project" value="EnsemblMetazoa"/>
</dbReference>
<dbReference type="GO" id="GO:0070935">
    <property type="term" value="P:3'-UTR-mediated mRNA stabilization"/>
    <property type="evidence" value="ECO:0007669"/>
    <property type="project" value="EnsemblMetazoa"/>
</dbReference>
<dbReference type="PROSITE" id="PS51857">
    <property type="entry name" value="CSD_2"/>
    <property type="match status" value="1"/>
</dbReference>
<organism evidence="6 7">
    <name type="scientific">Drosophila mojavensis</name>
    <name type="common">Fruit fly</name>
    <dbReference type="NCBI Taxonomy" id="7230"/>
    <lineage>
        <taxon>Eukaryota</taxon>
        <taxon>Metazoa</taxon>
        <taxon>Ecdysozoa</taxon>
        <taxon>Arthropoda</taxon>
        <taxon>Hexapoda</taxon>
        <taxon>Insecta</taxon>
        <taxon>Pterygota</taxon>
        <taxon>Neoptera</taxon>
        <taxon>Endopterygota</taxon>
        <taxon>Diptera</taxon>
        <taxon>Brachycera</taxon>
        <taxon>Muscomorpha</taxon>
        <taxon>Ephydroidea</taxon>
        <taxon>Drosophilidae</taxon>
        <taxon>Drosophila</taxon>
    </lineage>
</organism>
<dbReference type="GO" id="GO:0048477">
    <property type="term" value="P:oogenesis"/>
    <property type="evidence" value="ECO:0007669"/>
    <property type="project" value="EnsemblMetazoa"/>
</dbReference>
<dbReference type="FunCoup" id="A0A0Q9XEQ4">
    <property type="interactions" value="15"/>
</dbReference>
<dbReference type="InterPro" id="IPR036875">
    <property type="entry name" value="Znf_CCHC_sf"/>
</dbReference>
<keyword evidence="3" id="KW-0963">Cytoplasm</keyword>
<feature type="region of interest" description="Disordered" evidence="4">
    <location>
        <begin position="180"/>
        <end position="210"/>
    </location>
</feature>
<accession>A0A0Q9XEQ4</accession>
<dbReference type="OrthoDB" id="422005at2759"/>
<gene>
    <name evidence="6" type="primary">Dmoj\GI26051</name>
    <name evidence="6" type="ORF">Dmoj_GI26051</name>
</gene>
<feature type="region of interest" description="Disordered" evidence="4">
    <location>
        <begin position="1"/>
        <end position="46"/>
    </location>
</feature>
<dbReference type="Gene3D" id="4.10.60.10">
    <property type="entry name" value="Zinc finger, CCHC-type"/>
    <property type="match status" value="1"/>
</dbReference>
<dbReference type="KEGG" id="dmo:Dmoj_GI26051"/>
<dbReference type="GO" id="GO:0008270">
    <property type="term" value="F:zinc ion binding"/>
    <property type="evidence" value="ECO:0007669"/>
    <property type="project" value="InterPro"/>
</dbReference>
<dbReference type="InterPro" id="IPR011129">
    <property type="entry name" value="CSD"/>
</dbReference>
<comment type="subcellular location">
    <subcellularLocation>
        <location evidence="1">Cytoplasm</location>
    </subcellularLocation>
</comment>
<dbReference type="GO" id="GO:0046427">
    <property type="term" value="P:positive regulation of receptor signaling pathway via JAK-STAT"/>
    <property type="evidence" value="ECO:0007669"/>
    <property type="project" value="EnsemblMetazoa"/>
</dbReference>
<protein>
    <recommendedName>
        <fullName evidence="5">CSD domain-containing protein</fullName>
    </recommendedName>
</protein>
<dbReference type="Gene3D" id="2.40.50.140">
    <property type="entry name" value="Nucleic acid-binding proteins"/>
    <property type="match status" value="1"/>
</dbReference>
<dbReference type="GO" id="GO:2000648">
    <property type="term" value="P:positive regulation of stem cell proliferation"/>
    <property type="evidence" value="ECO:0007669"/>
    <property type="project" value="EnsemblMetazoa"/>
</dbReference>
<name>A0A0Q9XEQ4_DROMO</name>
<dbReference type="GO" id="GO:0098724">
    <property type="term" value="P:symmetric stem cell division"/>
    <property type="evidence" value="ECO:0007669"/>
    <property type="project" value="EnsemblMetazoa"/>
</dbReference>
<evidence type="ECO:0000256" key="3">
    <source>
        <dbReference type="ARBA" id="ARBA00022490"/>
    </source>
</evidence>
<reference evidence="6 7" key="1">
    <citation type="journal article" date="2007" name="Nature">
        <title>Evolution of genes and genomes on the Drosophila phylogeny.</title>
        <authorList>
            <consortium name="Drosophila 12 Genomes Consortium"/>
            <person name="Clark A.G."/>
            <person name="Eisen M.B."/>
            <person name="Smith D.R."/>
            <person name="Bergman C.M."/>
            <person name="Oliver B."/>
            <person name="Markow T.A."/>
            <person name="Kaufman T.C."/>
            <person name="Kellis M."/>
            <person name="Gelbart W."/>
            <person name="Iyer V.N."/>
            <person name="Pollard D.A."/>
            <person name="Sackton T.B."/>
            <person name="Larracuente A.M."/>
            <person name="Singh N.D."/>
            <person name="Abad J.P."/>
            <person name="Abt D.N."/>
            <person name="Adryan B."/>
            <person name="Aguade M."/>
            <person name="Akashi H."/>
            <person name="Anderson W.W."/>
            <person name="Aquadro C.F."/>
            <person name="Ardell D.H."/>
            <person name="Arguello R."/>
            <person name="Artieri C.G."/>
            <person name="Barbash D.A."/>
            <person name="Barker D."/>
            <person name="Barsanti P."/>
            <person name="Batterham P."/>
            <person name="Batzoglou S."/>
            <person name="Begun D."/>
            <person name="Bhutkar A."/>
            <person name="Blanco E."/>
            <person name="Bosak S.A."/>
            <person name="Bradley R.K."/>
            <person name="Brand A.D."/>
            <person name="Brent M.R."/>
            <person name="Brooks A.N."/>
            <person name="Brown R.H."/>
            <person name="Butlin R.K."/>
            <person name="Caggese C."/>
            <person name="Calvi B.R."/>
            <person name="Bernardo de Carvalho A."/>
            <person name="Caspi A."/>
            <person name="Castrezana S."/>
            <person name="Celniker S.E."/>
            <person name="Chang J.L."/>
            <person name="Chapple C."/>
            <person name="Chatterji S."/>
            <person name="Chinwalla A."/>
            <person name="Civetta A."/>
            <person name="Clifton S.W."/>
            <person name="Comeron J.M."/>
            <person name="Costello J.C."/>
            <person name="Coyne J.A."/>
            <person name="Daub J."/>
            <person name="David R.G."/>
            <person name="Delcher A.L."/>
            <person name="Delehaunty K."/>
            <person name="Do C.B."/>
            <person name="Ebling H."/>
            <person name="Edwards K."/>
            <person name="Eickbush T."/>
            <person name="Evans J.D."/>
            <person name="Filipski A."/>
            <person name="Findeiss S."/>
            <person name="Freyhult E."/>
            <person name="Fulton L."/>
            <person name="Fulton R."/>
            <person name="Garcia A.C."/>
            <person name="Gardiner A."/>
            <person name="Garfield D.A."/>
            <person name="Garvin B.E."/>
            <person name="Gibson G."/>
            <person name="Gilbert D."/>
            <person name="Gnerre S."/>
            <person name="Godfrey J."/>
            <person name="Good R."/>
            <person name="Gotea V."/>
            <person name="Gravely B."/>
            <person name="Greenberg A.J."/>
            <person name="Griffiths-Jones S."/>
            <person name="Gross S."/>
            <person name="Guigo R."/>
            <person name="Gustafson E.A."/>
            <person name="Haerty W."/>
            <person name="Hahn M.W."/>
            <person name="Halligan D.L."/>
            <person name="Halpern A.L."/>
            <person name="Halter G.M."/>
            <person name="Han M.V."/>
            <person name="Heger A."/>
            <person name="Hillier L."/>
            <person name="Hinrichs A.S."/>
            <person name="Holmes I."/>
            <person name="Hoskins R.A."/>
            <person name="Hubisz M.J."/>
            <person name="Hultmark D."/>
            <person name="Huntley M.A."/>
            <person name="Jaffe D.B."/>
            <person name="Jagadeeshan S."/>
            <person name="Jeck W.R."/>
            <person name="Johnson J."/>
            <person name="Jones C.D."/>
            <person name="Jordan W.C."/>
            <person name="Karpen G.H."/>
            <person name="Kataoka E."/>
            <person name="Keightley P.D."/>
            <person name="Kheradpour P."/>
            <person name="Kirkness E.F."/>
            <person name="Koerich L.B."/>
            <person name="Kristiansen K."/>
            <person name="Kudrna D."/>
            <person name="Kulathinal R.J."/>
            <person name="Kumar S."/>
            <person name="Kwok R."/>
            <person name="Lander E."/>
            <person name="Langley C.H."/>
            <person name="Lapoint R."/>
            <person name="Lazzaro B.P."/>
            <person name="Lee S.J."/>
            <person name="Levesque L."/>
            <person name="Li R."/>
            <person name="Lin C.F."/>
            <person name="Lin M.F."/>
            <person name="Lindblad-Toh K."/>
            <person name="Llopart A."/>
            <person name="Long M."/>
            <person name="Low L."/>
            <person name="Lozovsky E."/>
            <person name="Lu J."/>
            <person name="Luo M."/>
            <person name="Machado C.A."/>
            <person name="Makalowski W."/>
            <person name="Marzo M."/>
            <person name="Matsuda M."/>
            <person name="Matzkin L."/>
            <person name="McAllister B."/>
            <person name="McBride C.S."/>
            <person name="McKernan B."/>
            <person name="McKernan K."/>
            <person name="Mendez-Lago M."/>
            <person name="Minx P."/>
            <person name="Mollenhauer M.U."/>
            <person name="Montooth K."/>
            <person name="Mount S.M."/>
            <person name="Mu X."/>
            <person name="Myers E."/>
            <person name="Negre B."/>
            <person name="Newfeld S."/>
            <person name="Nielsen R."/>
            <person name="Noor M.A."/>
            <person name="O'Grady P."/>
            <person name="Pachter L."/>
            <person name="Papaceit M."/>
            <person name="Parisi M.J."/>
            <person name="Parisi M."/>
            <person name="Parts L."/>
            <person name="Pedersen J.S."/>
            <person name="Pesole G."/>
            <person name="Phillippy A.M."/>
            <person name="Ponting C.P."/>
            <person name="Pop M."/>
            <person name="Porcelli D."/>
            <person name="Powell J.R."/>
            <person name="Prohaska S."/>
            <person name="Pruitt K."/>
            <person name="Puig M."/>
            <person name="Quesneville H."/>
            <person name="Ram K.R."/>
            <person name="Rand D."/>
            <person name="Rasmussen M.D."/>
            <person name="Reed L.K."/>
            <person name="Reenan R."/>
            <person name="Reily A."/>
            <person name="Remington K.A."/>
            <person name="Rieger T.T."/>
            <person name="Ritchie M.G."/>
            <person name="Robin C."/>
            <person name="Rogers Y.H."/>
            <person name="Rohde C."/>
            <person name="Rozas J."/>
            <person name="Rubenfield M.J."/>
            <person name="Ruiz A."/>
            <person name="Russo S."/>
            <person name="Salzberg S.L."/>
            <person name="Sanchez-Gracia A."/>
            <person name="Saranga D.J."/>
            <person name="Sato H."/>
            <person name="Schaeffer S.W."/>
            <person name="Schatz M.C."/>
            <person name="Schlenke T."/>
            <person name="Schwartz R."/>
            <person name="Segarra C."/>
            <person name="Singh R.S."/>
            <person name="Sirot L."/>
            <person name="Sirota M."/>
            <person name="Sisneros N.B."/>
            <person name="Smith C.D."/>
            <person name="Smith T.F."/>
            <person name="Spieth J."/>
            <person name="Stage D.E."/>
            <person name="Stark A."/>
            <person name="Stephan W."/>
            <person name="Strausberg R.L."/>
            <person name="Strempel S."/>
            <person name="Sturgill D."/>
            <person name="Sutton G."/>
            <person name="Sutton G.G."/>
            <person name="Tao W."/>
            <person name="Teichmann S."/>
            <person name="Tobari Y.N."/>
            <person name="Tomimura Y."/>
            <person name="Tsolas J.M."/>
            <person name="Valente V.L."/>
            <person name="Venter E."/>
            <person name="Venter J.C."/>
            <person name="Vicario S."/>
            <person name="Vieira F.G."/>
            <person name="Vilella A.J."/>
            <person name="Villasante A."/>
            <person name="Walenz B."/>
            <person name="Wang J."/>
            <person name="Wasserman M."/>
            <person name="Watts T."/>
            <person name="Wilson D."/>
            <person name="Wilson R.K."/>
            <person name="Wing R.A."/>
            <person name="Wolfner M.F."/>
            <person name="Wong A."/>
            <person name="Wong G.K."/>
            <person name="Wu C.I."/>
            <person name="Wu G."/>
            <person name="Yamamoto D."/>
            <person name="Yang H.P."/>
            <person name="Yang S.P."/>
            <person name="Yorke J.A."/>
            <person name="Yoshida K."/>
            <person name="Zdobnov E."/>
            <person name="Zhang P."/>
            <person name="Zhang Y."/>
            <person name="Zimin A.V."/>
            <person name="Baldwin J."/>
            <person name="Abdouelleil A."/>
            <person name="Abdulkadir J."/>
            <person name="Abebe A."/>
            <person name="Abera B."/>
            <person name="Abreu J."/>
            <person name="Acer S.C."/>
            <person name="Aftuck L."/>
            <person name="Alexander A."/>
            <person name="An P."/>
            <person name="Anderson E."/>
            <person name="Anderson S."/>
            <person name="Arachi H."/>
            <person name="Azer M."/>
            <person name="Bachantsang P."/>
            <person name="Barry A."/>
            <person name="Bayul T."/>
            <person name="Berlin A."/>
            <person name="Bessette D."/>
            <person name="Bloom T."/>
            <person name="Blye J."/>
            <person name="Boguslavskiy L."/>
            <person name="Bonnet C."/>
            <person name="Boukhgalter B."/>
            <person name="Bourzgui I."/>
            <person name="Brown A."/>
            <person name="Cahill P."/>
            <person name="Channer S."/>
            <person name="Cheshatsang Y."/>
            <person name="Chuda L."/>
            <person name="Citroen M."/>
            <person name="Collymore A."/>
            <person name="Cooke P."/>
            <person name="Costello M."/>
            <person name="D'Aco K."/>
            <person name="Daza R."/>
            <person name="De Haan G."/>
            <person name="DeGray S."/>
            <person name="DeMaso C."/>
            <person name="Dhargay N."/>
            <person name="Dooley K."/>
            <person name="Dooley E."/>
            <person name="Doricent M."/>
            <person name="Dorje P."/>
            <person name="Dorjee K."/>
            <person name="Dupes A."/>
            <person name="Elong R."/>
            <person name="Falk J."/>
            <person name="Farina A."/>
            <person name="Faro S."/>
            <person name="Ferguson D."/>
            <person name="Fisher S."/>
            <person name="Foley C.D."/>
            <person name="Franke A."/>
            <person name="Friedrich D."/>
            <person name="Gadbois L."/>
            <person name="Gearin G."/>
            <person name="Gearin C.R."/>
            <person name="Giannoukos G."/>
            <person name="Goode T."/>
            <person name="Graham J."/>
            <person name="Grandbois E."/>
            <person name="Grewal S."/>
            <person name="Gyaltsen K."/>
            <person name="Hafez N."/>
            <person name="Hagos B."/>
            <person name="Hall J."/>
            <person name="Henson C."/>
            <person name="Hollinger A."/>
            <person name="Honan T."/>
            <person name="Huard M.D."/>
            <person name="Hughes L."/>
            <person name="Hurhula B."/>
            <person name="Husby M.E."/>
            <person name="Kamat A."/>
            <person name="Kanga B."/>
            <person name="Kashin S."/>
            <person name="Khazanovich D."/>
            <person name="Kisner P."/>
            <person name="Lance K."/>
            <person name="Lara M."/>
            <person name="Lee W."/>
            <person name="Lennon N."/>
            <person name="Letendre F."/>
            <person name="LeVine R."/>
            <person name="Lipovsky A."/>
            <person name="Liu X."/>
            <person name="Liu J."/>
            <person name="Liu S."/>
            <person name="Lokyitsang T."/>
            <person name="Lokyitsang Y."/>
            <person name="Lubonja R."/>
            <person name="Lui A."/>
            <person name="MacDonald P."/>
            <person name="Magnisalis V."/>
            <person name="Maru K."/>
            <person name="Matthews C."/>
            <person name="McCusker W."/>
            <person name="McDonough S."/>
            <person name="Mehta T."/>
            <person name="Meldrim J."/>
            <person name="Meneus L."/>
            <person name="Mihai O."/>
            <person name="Mihalev A."/>
            <person name="Mihova T."/>
            <person name="Mittelman R."/>
            <person name="Mlenga V."/>
            <person name="Montmayeur A."/>
            <person name="Mulrain L."/>
            <person name="Navidi A."/>
            <person name="Naylor J."/>
            <person name="Negash T."/>
            <person name="Nguyen T."/>
            <person name="Nguyen N."/>
            <person name="Nicol R."/>
            <person name="Norbu C."/>
            <person name="Norbu N."/>
            <person name="Novod N."/>
            <person name="O'Neill B."/>
            <person name="Osman S."/>
            <person name="Markiewicz E."/>
            <person name="Oyono O.L."/>
            <person name="Patti C."/>
            <person name="Phunkhang P."/>
            <person name="Pierre F."/>
            <person name="Priest M."/>
            <person name="Raghuraman S."/>
            <person name="Rege F."/>
            <person name="Reyes R."/>
            <person name="Rise C."/>
            <person name="Rogov P."/>
            <person name="Ross K."/>
            <person name="Ryan E."/>
            <person name="Settipalli S."/>
            <person name="Shea T."/>
            <person name="Sherpa N."/>
            <person name="Shi L."/>
            <person name="Shih D."/>
            <person name="Sparrow T."/>
            <person name="Spaulding J."/>
            <person name="Stalker J."/>
            <person name="Stange-Thomann N."/>
            <person name="Stavropoulos S."/>
            <person name="Stone C."/>
            <person name="Strader C."/>
            <person name="Tesfaye S."/>
            <person name="Thomson T."/>
            <person name="Thoulutsang Y."/>
            <person name="Thoulutsang D."/>
            <person name="Topham K."/>
            <person name="Topping I."/>
            <person name="Tsamla T."/>
            <person name="Vassiliev H."/>
            <person name="Vo A."/>
            <person name="Wangchuk T."/>
            <person name="Wangdi T."/>
            <person name="Weiand M."/>
            <person name="Wilkinson J."/>
            <person name="Wilson A."/>
            <person name="Yadav S."/>
            <person name="Young G."/>
            <person name="Yu Q."/>
            <person name="Zembek L."/>
            <person name="Zhong D."/>
            <person name="Zimmer A."/>
            <person name="Zwirko Z."/>
            <person name="Jaffe D.B."/>
            <person name="Alvarez P."/>
            <person name="Brockman W."/>
            <person name="Butler J."/>
            <person name="Chin C."/>
            <person name="Gnerre S."/>
            <person name="Grabherr M."/>
            <person name="Kleber M."/>
            <person name="Mauceli E."/>
            <person name="MacCallum I."/>
        </authorList>
    </citation>
    <scope>NUCLEOTIDE SEQUENCE [LARGE SCALE GENOMIC DNA]</scope>
    <source>
        <strain evidence="7">Tucson 15081-1352.22</strain>
    </source>
</reference>
<dbReference type="PANTHER" id="PTHR46109:SF1">
    <property type="entry name" value="PROTEIN LIN-28 HOMOLOG"/>
    <property type="match status" value="1"/>
</dbReference>
<dbReference type="GO" id="GO:0048621">
    <property type="term" value="P:post-embryonic digestive tract morphogenesis"/>
    <property type="evidence" value="ECO:0007669"/>
    <property type="project" value="EnsemblMetazoa"/>
</dbReference>
<proteinExistence type="inferred from homology"/>
<dbReference type="GO" id="GO:2000632">
    <property type="term" value="P:negative regulation of pre-miRNA processing"/>
    <property type="evidence" value="ECO:0007669"/>
    <property type="project" value="EnsemblMetazoa"/>
</dbReference>
<feature type="compositionally biased region" description="Basic residues" evidence="4">
    <location>
        <begin position="10"/>
        <end position="21"/>
    </location>
</feature>
<comment type="similarity">
    <text evidence="2">Belongs to the lin-28 family.</text>
</comment>
<dbReference type="GO" id="GO:0031054">
    <property type="term" value="P:pre-miRNA processing"/>
    <property type="evidence" value="ECO:0007669"/>
    <property type="project" value="TreeGrafter"/>
</dbReference>
<evidence type="ECO:0000256" key="4">
    <source>
        <dbReference type="SAM" id="MobiDB-lite"/>
    </source>
</evidence>
<feature type="non-terminal residue" evidence="6">
    <location>
        <position position="1"/>
    </location>
</feature>
<dbReference type="Pfam" id="PF00313">
    <property type="entry name" value="CSD"/>
    <property type="match status" value="1"/>
</dbReference>
<dbReference type="InterPro" id="IPR051373">
    <property type="entry name" value="Lin-28_RNA-binding"/>
</dbReference>
<dbReference type="GO" id="GO:0010494">
    <property type="term" value="C:cytoplasmic stress granule"/>
    <property type="evidence" value="ECO:0007669"/>
    <property type="project" value="EnsemblMetazoa"/>
</dbReference>
<evidence type="ECO:0000313" key="7">
    <source>
        <dbReference type="Proteomes" id="UP000009192"/>
    </source>
</evidence>
<dbReference type="Proteomes" id="UP000009192">
    <property type="component" value="Unassembled WGS sequence"/>
</dbReference>
<dbReference type="InterPro" id="IPR001878">
    <property type="entry name" value="Znf_CCHC"/>
</dbReference>
<dbReference type="SMART" id="SM00343">
    <property type="entry name" value="ZnF_C2HC"/>
    <property type="match status" value="2"/>
</dbReference>
<dbReference type="InParanoid" id="A0A0Q9XEQ4"/>
<dbReference type="AlphaFoldDB" id="A0A0Q9XEQ4"/>